<dbReference type="EMBL" id="QGKV02001507">
    <property type="protein sequence ID" value="KAF3529524.1"/>
    <property type="molecule type" value="Genomic_DNA"/>
</dbReference>
<feature type="compositionally biased region" description="Basic and acidic residues" evidence="1">
    <location>
        <begin position="259"/>
        <end position="272"/>
    </location>
</feature>
<feature type="region of interest" description="Disordered" evidence="1">
    <location>
        <begin position="121"/>
        <end position="196"/>
    </location>
</feature>
<feature type="compositionally biased region" description="Basic and acidic residues" evidence="1">
    <location>
        <begin position="239"/>
        <end position="250"/>
    </location>
</feature>
<accession>A0ABQ7BAG2</accession>
<feature type="region of interest" description="Disordered" evidence="1">
    <location>
        <begin position="215"/>
        <end position="300"/>
    </location>
</feature>
<sequence>MSDQSKIGDYSFVAIRGTLYFLNQMYHSCICRPDVATQDVLEHFGRAGRSKTHLGELVELNRTDTYLGELVQLNQSDTYLAEPDELNTQVSWTDTIMYELSWTNTHLDELNKLVRSSELVRPPEKQQMANLLSDGTTTNSIIPKERTQPRRPLERLTSRHREQSRPSRDDAVHDHRRDDQRSYHRSRKLDDRFSRNQQYDDCEKRLLPALQVVEESNRKSKYTSPSSRSEAVSQSPSYSKEKSAGPKPKTEPLSSLSQETRELKETPTEEAQKSSAPEKLLEQSASTEPRVIPQSISCQSRKHRKDHDLIVSPNHENVSIKKFLYENIFTALLDLKSNKPMFSTQFTCLKFIHVLDECPKSLNTVFDVLRIEKLFDYFFGRFDVVSLVVLKVQLNWTNTYLGEVVELNQSDTHLAEPDELNTQVSWNDTIIYELSSTNTHLDELNKLVRSSELVRPPEKQQTANLLSDGPTTNSIIPKVHCFSSEESSLASGTRFNIPHVGSTRVEKSLGLSHYHYGVKGLGQIRTKSSISWPGSHHPIPCLMGFRAKHRSTESKLSKSFSRP</sequence>
<evidence type="ECO:0000313" key="2">
    <source>
        <dbReference type="EMBL" id="KAF3529524.1"/>
    </source>
</evidence>
<gene>
    <name evidence="2" type="ORF">DY000_02039773</name>
</gene>
<evidence type="ECO:0000313" key="3">
    <source>
        <dbReference type="Proteomes" id="UP000266723"/>
    </source>
</evidence>
<organism evidence="2 3">
    <name type="scientific">Brassica cretica</name>
    <name type="common">Mustard</name>
    <dbReference type="NCBI Taxonomy" id="69181"/>
    <lineage>
        <taxon>Eukaryota</taxon>
        <taxon>Viridiplantae</taxon>
        <taxon>Streptophyta</taxon>
        <taxon>Embryophyta</taxon>
        <taxon>Tracheophyta</taxon>
        <taxon>Spermatophyta</taxon>
        <taxon>Magnoliopsida</taxon>
        <taxon>eudicotyledons</taxon>
        <taxon>Gunneridae</taxon>
        <taxon>Pentapetalae</taxon>
        <taxon>rosids</taxon>
        <taxon>malvids</taxon>
        <taxon>Brassicales</taxon>
        <taxon>Brassicaceae</taxon>
        <taxon>Brassiceae</taxon>
        <taxon>Brassica</taxon>
    </lineage>
</organism>
<protein>
    <submittedName>
        <fullName evidence="2">Uncharacterized protein</fullName>
    </submittedName>
</protein>
<keyword evidence="3" id="KW-1185">Reference proteome</keyword>
<feature type="compositionally biased region" description="Polar residues" evidence="1">
    <location>
        <begin position="127"/>
        <end position="141"/>
    </location>
</feature>
<name>A0ABQ7BAG2_BRACR</name>
<feature type="compositionally biased region" description="Basic and acidic residues" evidence="1">
    <location>
        <begin position="143"/>
        <end position="194"/>
    </location>
</feature>
<evidence type="ECO:0000256" key="1">
    <source>
        <dbReference type="SAM" id="MobiDB-lite"/>
    </source>
</evidence>
<reference evidence="2 3" key="1">
    <citation type="journal article" date="2020" name="BMC Genomics">
        <title>Intraspecific diversification of the crop wild relative Brassica cretica Lam. using demographic model selection.</title>
        <authorList>
            <person name="Kioukis A."/>
            <person name="Michalopoulou V.A."/>
            <person name="Briers L."/>
            <person name="Pirintsos S."/>
            <person name="Studholme D.J."/>
            <person name="Pavlidis P."/>
            <person name="Sarris P.F."/>
        </authorList>
    </citation>
    <scope>NUCLEOTIDE SEQUENCE [LARGE SCALE GENOMIC DNA]</scope>
    <source>
        <strain evidence="3">cv. PFS-1207/04</strain>
    </source>
</reference>
<comment type="caution">
    <text evidence="2">The sequence shown here is derived from an EMBL/GenBank/DDBJ whole genome shotgun (WGS) entry which is preliminary data.</text>
</comment>
<feature type="compositionally biased region" description="Polar residues" evidence="1">
    <location>
        <begin position="222"/>
        <end position="238"/>
    </location>
</feature>
<dbReference type="Proteomes" id="UP000266723">
    <property type="component" value="Unassembled WGS sequence"/>
</dbReference>
<proteinExistence type="predicted"/>